<dbReference type="GO" id="GO:0016787">
    <property type="term" value="F:hydrolase activity"/>
    <property type="evidence" value="ECO:0007669"/>
    <property type="project" value="UniProtKB-KW"/>
</dbReference>
<proteinExistence type="predicted"/>
<gene>
    <name evidence="5" type="ORF">E6W36_08950</name>
</gene>
<evidence type="ECO:0000256" key="3">
    <source>
        <dbReference type="ARBA" id="ARBA00022801"/>
    </source>
</evidence>
<keyword evidence="2" id="KW-0677">Repeat</keyword>
<dbReference type="PANTHER" id="PTHR23221">
    <property type="entry name" value="GLYCOSYLPHOSPHATIDYLINOSITOL PHOSPHOLIPASE D"/>
    <property type="match status" value="1"/>
</dbReference>
<dbReference type="InterPro" id="IPR028994">
    <property type="entry name" value="Integrin_alpha_N"/>
</dbReference>
<keyword evidence="1" id="KW-0732">Signal</keyword>
<evidence type="ECO:0000256" key="4">
    <source>
        <dbReference type="ARBA" id="ARBA00023180"/>
    </source>
</evidence>
<evidence type="ECO:0000313" key="6">
    <source>
        <dbReference type="Proteomes" id="UP000298714"/>
    </source>
</evidence>
<dbReference type="EMBL" id="CP039704">
    <property type="protein sequence ID" value="QCI79621.1"/>
    <property type="molecule type" value="Genomic_DNA"/>
</dbReference>
<protein>
    <recommendedName>
        <fullName evidence="7">VCBS repeat-containing protein</fullName>
    </recommendedName>
</protein>
<dbReference type="PROSITE" id="PS51470">
    <property type="entry name" value="FG_GAP"/>
    <property type="match status" value="5"/>
</dbReference>
<dbReference type="Gene3D" id="2.130.10.130">
    <property type="entry name" value="Integrin alpha, N-terminal"/>
    <property type="match status" value="3"/>
</dbReference>
<dbReference type="InterPro" id="IPR013517">
    <property type="entry name" value="FG-GAP"/>
</dbReference>
<dbReference type="Pfam" id="PF01839">
    <property type="entry name" value="FG-GAP"/>
    <property type="match status" value="5"/>
</dbReference>
<dbReference type="Proteomes" id="UP000298714">
    <property type="component" value="Chromosome"/>
</dbReference>
<name>A0A4D7C3F6_9SPHN</name>
<sequence length="441" mass="43717">MIMRLLGAFYCYEGLCMADIDLTNLTPTQGFRIIGDGVGDRAGISVSNAGDVNGDGIDDLIVGADRNGAGGSYAGAAYVVYGRSGGLGNLDLTNLASADGFRIIGDAARDYAGRSVSSAGDVNGDGIDDLIVGASYNDAGGSSAGAAYVIYGRSGGLSNLDLTNLTTADGFRIIGDAVSDVAGTSVSAAGDVNGDGIDDLIVGAFLNDAGGSSAGAAYVVYGRNGGRSDLDLTNLTVADGFRIIGDAARDFAGTSVSSAGDVNGDGLDDLIVGATGNDAGGSEAGAAYVIYGRSGGRSDLDLTTLTAADGFRIIGDNSYDLVGESVSNAGDVNGDGIDDLIVGARNNDAGGTYAGAAYVIYGRNGGRSALDLTTLTAADGFRILGDAANDLRALASPMPGTSMATASPTCSWVRVTTTSAAVMPGQPMWCTGATAGAATLT</sequence>
<dbReference type="GO" id="GO:0007155">
    <property type="term" value="P:cell adhesion"/>
    <property type="evidence" value="ECO:0007669"/>
    <property type="project" value="InterPro"/>
</dbReference>
<evidence type="ECO:0008006" key="7">
    <source>
        <dbReference type="Google" id="ProtNLM"/>
    </source>
</evidence>
<evidence type="ECO:0000256" key="2">
    <source>
        <dbReference type="ARBA" id="ARBA00022737"/>
    </source>
</evidence>
<keyword evidence="3" id="KW-0378">Hydrolase</keyword>
<dbReference type="AlphaFoldDB" id="A0A4D7C3F6"/>
<dbReference type="InterPro" id="IPR013519">
    <property type="entry name" value="Int_alpha_beta-p"/>
</dbReference>
<reference evidence="6" key="1">
    <citation type="submission" date="2019-04" db="EMBL/GenBank/DDBJ databases">
        <title>Complete genome sequence of Sphingomonas sp. W1-2-3.</title>
        <authorList>
            <person name="Im W.T."/>
        </authorList>
    </citation>
    <scope>NUCLEOTIDE SEQUENCE [LARGE SCALE GENOMIC DNA]</scope>
    <source>
        <strain evidence="6">W1-2-3</strain>
    </source>
</reference>
<accession>A0A4D7C3F6</accession>
<dbReference type="SMART" id="SM00191">
    <property type="entry name" value="Int_alpha"/>
    <property type="match status" value="5"/>
</dbReference>
<evidence type="ECO:0000256" key="1">
    <source>
        <dbReference type="ARBA" id="ARBA00022729"/>
    </source>
</evidence>
<dbReference type="GO" id="GO:0008305">
    <property type="term" value="C:integrin complex"/>
    <property type="evidence" value="ECO:0007669"/>
    <property type="project" value="InterPro"/>
</dbReference>
<dbReference type="PANTHER" id="PTHR23221:SF7">
    <property type="entry name" value="PHOSPHATIDYLINOSITOL-GLYCAN-SPECIFIC PHOSPHOLIPASE D"/>
    <property type="match status" value="1"/>
</dbReference>
<organism evidence="5 6">
    <name type="scientific">Hankyongella ginsenosidimutans</name>
    <dbReference type="NCBI Taxonomy" id="1763828"/>
    <lineage>
        <taxon>Bacteria</taxon>
        <taxon>Pseudomonadati</taxon>
        <taxon>Pseudomonadota</taxon>
        <taxon>Alphaproteobacteria</taxon>
        <taxon>Sphingomonadales</taxon>
        <taxon>Sphingomonadaceae</taxon>
        <taxon>Hankyongella</taxon>
    </lineage>
</organism>
<keyword evidence="6" id="KW-1185">Reference proteome</keyword>
<dbReference type="InterPro" id="IPR000413">
    <property type="entry name" value="Integrin_alpha"/>
</dbReference>
<evidence type="ECO:0000313" key="5">
    <source>
        <dbReference type="EMBL" id="QCI79621.1"/>
    </source>
</evidence>
<dbReference type="SUPFAM" id="SSF69318">
    <property type="entry name" value="Integrin alpha N-terminal domain"/>
    <property type="match status" value="2"/>
</dbReference>
<keyword evidence="4" id="KW-0325">Glycoprotein</keyword>
<dbReference type="PRINTS" id="PR01185">
    <property type="entry name" value="INTEGRINA"/>
</dbReference>
<dbReference type="KEGG" id="hgn:E6W36_08950"/>